<evidence type="ECO:0000313" key="2">
    <source>
        <dbReference type="Proteomes" id="UP000315295"/>
    </source>
</evidence>
<dbReference type="AlphaFoldDB" id="A0A540KKK3"/>
<dbReference type="Proteomes" id="UP000315295">
    <property type="component" value="Unassembled WGS sequence"/>
</dbReference>
<reference evidence="1 2" key="1">
    <citation type="journal article" date="2019" name="G3 (Bethesda)">
        <title>Sequencing of a Wild Apple (Malus baccata) Genome Unravels the Differences Between Cultivated and Wild Apple Species Regarding Disease Resistance and Cold Tolerance.</title>
        <authorList>
            <person name="Chen X."/>
        </authorList>
    </citation>
    <scope>NUCLEOTIDE SEQUENCE [LARGE SCALE GENOMIC DNA]</scope>
    <source>
        <strain evidence="2">cv. Shandingzi</strain>
        <tissue evidence="1">Leaves</tissue>
    </source>
</reference>
<organism evidence="1 2">
    <name type="scientific">Malus baccata</name>
    <name type="common">Siberian crab apple</name>
    <name type="synonym">Pyrus baccata</name>
    <dbReference type="NCBI Taxonomy" id="106549"/>
    <lineage>
        <taxon>Eukaryota</taxon>
        <taxon>Viridiplantae</taxon>
        <taxon>Streptophyta</taxon>
        <taxon>Embryophyta</taxon>
        <taxon>Tracheophyta</taxon>
        <taxon>Spermatophyta</taxon>
        <taxon>Magnoliopsida</taxon>
        <taxon>eudicotyledons</taxon>
        <taxon>Gunneridae</taxon>
        <taxon>Pentapetalae</taxon>
        <taxon>rosids</taxon>
        <taxon>fabids</taxon>
        <taxon>Rosales</taxon>
        <taxon>Rosaceae</taxon>
        <taxon>Amygdaloideae</taxon>
        <taxon>Maleae</taxon>
        <taxon>Malus</taxon>
    </lineage>
</organism>
<name>A0A540KKK3_MALBA</name>
<evidence type="ECO:0000313" key="1">
    <source>
        <dbReference type="EMBL" id="TQD74753.1"/>
    </source>
</evidence>
<proteinExistence type="predicted"/>
<dbReference type="EMBL" id="VIEB01001154">
    <property type="protein sequence ID" value="TQD74753.1"/>
    <property type="molecule type" value="Genomic_DNA"/>
</dbReference>
<sequence>MIGYSQVGFRVRHSDGRTTFTIKTYIRFEYLCPYTLVSIRREFTLTNNITVTESDDGDL</sequence>
<keyword evidence="2" id="KW-1185">Reference proteome</keyword>
<gene>
    <name evidence="1" type="ORF">C1H46_039702</name>
</gene>
<protein>
    <submittedName>
        <fullName evidence="1">Uncharacterized protein</fullName>
    </submittedName>
</protein>
<accession>A0A540KKK3</accession>
<comment type="caution">
    <text evidence="1">The sequence shown here is derived from an EMBL/GenBank/DDBJ whole genome shotgun (WGS) entry which is preliminary data.</text>
</comment>